<proteinExistence type="predicted"/>
<dbReference type="InterPro" id="IPR050185">
    <property type="entry name" value="Ub_carboxyl-term_hydrolase"/>
</dbReference>
<evidence type="ECO:0000313" key="7">
    <source>
        <dbReference type="Proteomes" id="UP000314986"/>
    </source>
</evidence>
<feature type="region of interest" description="Disordered" evidence="4">
    <location>
        <begin position="1"/>
        <end position="40"/>
    </location>
</feature>
<dbReference type="PANTHER" id="PTHR21646:SF11">
    <property type="entry name" value="INACTIVE UBIQUITIN CARBOXYL-TERMINAL HYDROLASE 50"/>
    <property type="match status" value="1"/>
</dbReference>
<dbReference type="Pfam" id="PF00443">
    <property type="entry name" value="UCH"/>
    <property type="match status" value="1"/>
</dbReference>
<gene>
    <name evidence="6" type="primary">LOC103189314</name>
</gene>
<dbReference type="PROSITE" id="PS00973">
    <property type="entry name" value="USP_2"/>
    <property type="match status" value="1"/>
</dbReference>
<dbReference type="InterPro" id="IPR028889">
    <property type="entry name" value="USP"/>
</dbReference>
<reference evidence="6" key="5">
    <citation type="submission" date="2025-09" db="UniProtKB">
        <authorList>
            <consortium name="Ensembl"/>
        </authorList>
    </citation>
    <scope>IDENTIFICATION</scope>
</reference>
<dbReference type="GeneTree" id="ENSGT00940000160441"/>
<comment type="catalytic activity">
    <reaction evidence="1">
        <text>Thiol-dependent hydrolysis of ester, thioester, amide, peptide and isopeptide bonds formed by the C-terminal Gly of ubiquitin (a 76-residue protein attached to proteins as an intracellular targeting signal).</text>
        <dbReference type="EC" id="3.4.19.12"/>
    </reaction>
</comment>
<keyword evidence="3" id="KW-0378">Hydrolase</keyword>
<dbReference type="STRING" id="7868.ENSCMIP00000045613"/>
<sequence length="365" mass="40932">RPRRPPPRHHPSPSFTNNASLADSSASNSSIQRHEGGSGHTGLGNSGNTCYLNCILQCLSNTTPLVEYFITGSYVDDLIRGKGELPNAFAALVMDMWLGDCLYIYPDEVKRVLGKMHAAFSDGTQQDAHELLLFFLNILHNDLKKVSTGLDQYSSTLRNAETSVIAKLFQGQLSNVKVCLSCFHKSSQTETFLSLSLPMPPDSRCSIQDCLRLFFKEEILSSSDQPYCSFCGRKRDQSESIQMLKAPDIIIIHLKRFESDDHGNRKLTSTVSFPLEDLDLSQYTTTPSAQHLKYHLYAVVNHTGSLDSGHYTAYCKNPVTQRWHEFNDMKVTDICEQKIQSPATINSFPYSCLQSILALRQLIHV</sequence>
<evidence type="ECO:0000256" key="1">
    <source>
        <dbReference type="ARBA" id="ARBA00000707"/>
    </source>
</evidence>
<reference evidence="7" key="1">
    <citation type="journal article" date="2006" name="Science">
        <title>Ancient noncoding elements conserved in the human genome.</title>
        <authorList>
            <person name="Venkatesh B."/>
            <person name="Kirkness E.F."/>
            <person name="Loh Y.H."/>
            <person name="Halpern A.L."/>
            <person name="Lee A.P."/>
            <person name="Johnson J."/>
            <person name="Dandona N."/>
            <person name="Viswanathan L.D."/>
            <person name="Tay A."/>
            <person name="Venter J.C."/>
            <person name="Strausberg R.L."/>
            <person name="Brenner S."/>
        </authorList>
    </citation>
    <scope>NUCLEOTIDE SEQUENCE [LARGE SCALE GENOMIC DNA]</scope>
</reference>
<accession>A0A4W3K3W9</accession>
<keyword evidence="7" id="KW-1185">Reference proteome</keyword>
<reference evidence="7" key="2">
    <citation type="journal article" date="2007" name="PLoS Biol.">
        <title>Survey sequencing and comparative analysis of the elephant shark (Callorhinchus milii) genome.</title>
        <authorList>
            <person name="Venkatesh B."/>
            <person name="Kirkness E.F."/>
            <person name="Loh Y.H."/>
            <person name="Halpern A.L."/>
            <person name="Lee A.P."/>
            <person name="Johnson J."/>
            <person name="Dandona N."/>
            <person name="Viswanathan L.D."/>
            <person name="Tay A."/>
            <person name="Venter J.C."/>
            <person name="Strausberg R.L."/>
            <person name="Brenner S."/>
        </authorList>
    </citation>
    <scope>NUCLEOTIDE SEQUENCE [LARGE SCALE GENOMIC DNA]</scope>
</reference>
<reference evidence="6" key="4">
    <citation type="submission" date="2025-08" db="UniProtKB">
        <authorList>
            <consortium name="Ensembl"/>
        </authorList>
    </citation>
    <scope>IDENTIFICATION</scope>
</reference>
<feature type="compositionally biased region" description="Basic residues" evidence="4">
    <location>
        <begin position="1"/>
        <end position="11"/>
    </location>
</feature>
<evidence type="ECO:0000256" key="3">
    <source>
        <dbReference type="ARBA" id="ARBA00022801"/>
    </source>
</evidence>
<dbReference type="PANTHER" id="PTHR21646">
    <property type="entry name" value="UBIQUITIN CARBOXYL-TERMINAL HYDROLASE"/>
    <property type="match status" value="1"/>
</dbReference>
<dbReference type="GO" id="GO:0016579">
    <property type="term" value="P:protein deubiquitination"/>
    <property type="evidence" value="ECO:0007669"/>
    <property type="project" value="InterPro"/>
</dbReference>
<dbReference type="GO" id="GO:0004843">
    <property type="term" value="F:cysteine-type deubiquitinase activity"/>
    <property type="evidence" value="ECO:0007669"/>
    <property type="project" value="UniProtKB-EC"/>
</dbReference>
<dbReference type="Ensembl" id="ENSCMIT00000046266.1">
    <property type="protein sequence ID" value="ENSCMIP00000045613.1"/>
    <property type="gene ID" value="ENSCMIG00000018807.1"/>
</dbReference>
<feature type="compositionally biased region" description="Low complexity" evidence="4">
    <location>
        <begin position="12"/>
        <end position="30"/>
    </location>
</feature>
<dbReference type="OMA" id="ECTDHYD"/>
<feature type="domain" description="USP" evidence="5">
    <location>
        <begin position="41"/>
        <end position="357"/>
    </location>
</feature>
<protein>
    <recommendedName>
        <fullName evidence="2">ubiquitinyl hydrolase 1</fullName>
        <ecNumber evidence="2">3.4.19.12</ecNumber>
    </recommendedName>
</protein>
<dbReference type="PROSITE" id="PS50235">
    <property type="entry name" value="USP_3"/>
    <property type="match status" value="1"/>
</dbReference>
<dbReference type="Gene3D" id="3.90.70.10">
    <property type="entry name" value="Cysteine proteinases"/>
    <property type="match status" value="1"/>
</dbReference>
<reference evidence="7" key="3">
    <citation type="journal article" date="2014" name="Nature">
        <title>Elephant shark genome provides unique insights into gnathostome evolution.</title>
        <authorList>
            <consortium name="International Elephant Shark Genome Sequencing Consortium"/>
            <person name="Venkatesh B."/>
            <person name="Lee A.P."/>
            <person name="Ravi V."/>
            <person name="Maurya A.K."/>
            <person name="Lian M.M."/>
            <person name="Swann J.B."/>
            <person name="Ohta Y."/>
            <person name="Flajnik M.F."/>
            <person name="Sutoh Y."/>
            <person name="Kasahara M."/>
            <person name="Hoon S."/>
            <person name="Gangu V."/>
            <person name="Roy S.W."/>
            <person name="Irimia M."/>
            <person name="Korzh V."/>
            <person name="Kondrychyn I."/>
            <person name="Lim Z.W."/>
            <person name="Tay B.H."/>
            <person name="Tohari S."/>
            <person name="Kong K.W."/>
            <person name="Ho S."/>
            <person name="Lorente-Galdos B."/>
            <person name="Quilez J."/>
            <person name="Marques-Bonet T."/>
            <person name="Raney B.J."/>
            <person name="Ingham P.W."/>
            <person name="Tay A."/>
            <person name="Hillier L.W."/>
            <person name="Minx P."/>
            <person name="Boehm T."/>
            <person name="Wilson R.K."/>
            <person name="Brenner S."/>
            <person name="Warren W.C."/>
        </authorList>
    </citation>
    <scope>NUCLEOTIDE SEQUENCE [LARGE SCALE GENOMIC DNA]</scope>
</reference>
<dbReference type="CDD" id="cd02674">
    <property type="entry name" value="Peptidase_C19R"/>
    <property type="match status" value="1"/>
</dbReference>
<name>A0A4W3K3W9_CALMI</name>
<dbReference type="PROSITE" id="PS00972">
    <property type="entry name" value="USP_1"/>
    <property type="match status" value="1"/>
</dbReference>
<dbReference type="SUPFAM" id="SSF54001">
    <property type="entry name" value="Cysteine proteinases"/>
    <property type="match status" value="1"/>
</dbReference>
<evidence type="ECO:0000256" key="4">
    <source>
        <dbReference type="SAM" id="MobiDB-lite"/>
    </source>
</evidence>
<evidence type="ECO:0000259" key="5">
    <source>
        <dbReference type="PROSITE" id="PS50235"/>
    </source>
</evidence>
<dbReference type="AlphaFoldDB" id="A0A4W3K3W9"/>
<dbReference type="InterPro" id="IPR001394">
    <property type="entry name" value="Peptidase_C19_UCH"/>
</dbReference>
<dbReference type="Proteomes" id="UP000314986">
    <property type="component" value="Unassembled WGS sequence"/>
</dbReference>
<dbReference type="InterPro" id="IPR038765">
    <property type="entry name" value="Papain-like_cys_pep_sf"/>
</dbReference>
<evidence type="ECO:0000313" key="6">
    <source>
        <dbReference type="Ensembl" id="ENSCMIP00000045613.1"/>
    </source>
</evidence>
<evidence type="ECO:0000256" key="2">
    <source>
        <dbReference type="ARBA" id="ARBA00012759"/>
    </source>
</evidence>
<organism evidence="6 7">
    <name type="scientific">Callorhinchus milii</name>
    <name type="common">Ghost shark</name>
    <dbReference type="NCBI Taxonomy" id="7868"/>
    <lineage>
        <taxon>Eukaryota</taxon>
        <taxon>Metazoa</taxon>
        <taxon>Chordata</taxon>
        <taxon>Craniata</taxon>
        <taxon>Vertebrata</taxon>
        <taxon>Chondrichthyes</taxon>
        <taxon>Holocephali</taxon>
        <taxon>Chimaeriformes</taxon>
        <taxon>Callorhinchidae</taxon>
        <taxon>Callorhinchus</taxon>
    </lineage>
</organism>
<dbReference type="InterPro" id="IPR018200">
    <property type="entry name" value="USP_CS"/>
</dbReference>
<dbReference type="InParanoid" id="A0A4W3K3W9"/>
<dbReference type="EC" id="3.4.19.12" evidence="2"/>